<dbReference type="Proteomes" id="UP001055811">
    <property type="component" value="Linkage Group LG07"/>
</dbReference>
<evidence type="ECO:0000313" key="2">
    <source>
        <dbReference type="Proteomes" id="UP001055811"/>
    </source>
</evidence>
<evidence type="ECO:0000313" key="1">
    <source>
        <dbReference type="EMBL" id="KAI3708825.1"/>
    </source>
</evidence>
<accession>A0ACB9AGR6</accession>
<gene>
    <name evidence="1" type="ORF">L2E82_38310</name>
</gene>
<proteinExistence type="predicted"/>
<reference evidence="2" key="1">
    <citation type="journal article" date="2022" name="Mol. Ecol. Resour.">
        <title>The genomes of chicory, endive, great burdock and yacon provide insights into Asteraceae palaeo-polyploidization history and plant inulin production.</title>
        <authorList>
            <person name="Fan W."/>
            <person name="Wang S."/>
            <person name="Wang H."/>
            <person name="Wang A."/>
            <person name="Jiang F."/>
            <person name="Liu H."/>
            <person name="Zhao H."/>
            <person name="Xu D."/>
            <person name="Zhang Y."/>
        </authorList>
    </citation>
    <scope>NUCLEOTIDE SEQUENCE [LARGE SCALE GENOMIC DNA]</scope>
    <source>
        <strain evidence="2">cv. Punajuju</strain>
    </source>
</reference>
<organism evidence="1 2">
    <name type="scientific">Cichorium intybus</name>
    <name type="common">Chicory</name>
    <dbReference type="NCBI Taxonomy" id="13427"/>
    <lineage>
        <taxon>Eukaryota</taxon>
        <taxon>Viridiplantae</taxon>
        <taxon>Streptophyta</taxon>
        <taxon>Embryophyta</taxon>
        <taxon>Tracheophyta</taxon>
        <taxon>Spermatophyta</taxon>
        <taxon>Magnoliopsida</taxon>
        <taxon>eudicotyledons</taxon>
        <taxon>Gunneridae</taxon>
        <taxon>Pentapetalae</taxon>
        <taxon>asterids</taxon>
        <taxon>campanulids</taxon>
        <taxon>Asterales</taxon>
        <taxon>Asteraceae</taxon>
        <taxon>Cichorioideae</taxon>
        <taxon>Cichorieae</taxon>
        <taxon>Cichoriinae</taxon>
        <taxon>Cichorium</taxon>
    </lineage>
</organism>
<reference evidence="1 2" key="2">
    <citation type="journal article" date="2022" name="Mol. Ecol. Resour.">
        <title>The genomes of chicory, endive, great burdock and yacon provide insights into Asteraceae paleo-polyploidization history and plant inulin production.</title>
        <authorList>
            <person name="Fan W."/>
            <person name="Wang S."/>
            <person name="Wang H."/>
            <person name="Wang A."/>
            <person name="Jiang F."/>
            <person name="Liu H."/>
            <person name="Zhao H."/>
            <person name="Xu D."/>
            <person name="Zhang Y."/>
        </authorList>
    </citation>
    <scope>NUCLEOTIDE SEQUENCE [LARGE SCALE GENOMIC DNA]</scope>
    <source>
        <strain evidence="2">cv. Punajuju</strain>
        <tissue evidence="1">Leaves</tissue>
    </source>
</reference>
<protein>
    <submittedName>
        <fullName evidence="1">Uncharacterized protein</fullName>
    </submittedName>
</protein>
<dbReference type="EMBL" id="CM042015">
    <property type="protein sequence ID" value="KAI3708825.1"/>
    <property type="molecule type" value="Genomic_DNA"/>
</dbReference>
<name>A0ACB9AGR6_CICIN</name>
<comment type="caution">
    <text evidence="1">The sequence shown here is derived from an EMBL/GenBank/DDBJ whole genome shotgun (WGS) entry which is preliminary data.</text>
</comment>
<keyword evidence="2" id="KW-1185">Reference proteome</keyword>
<sequence length="960" mass="105481">MDSRIRQLVVIIFIQIWIAAAQNQDSAAMQALKEAWQNTTPPSWNEGSDPCGWEGIICTNFRVTQIYLPSMQLIGGLPGDIGQLPELQILALSYNPGLTGSLTPAIGKLSKLTNLVLVGCSFSGPIPDTIGNLKQLVILSLNANRFTGSIPPSIGNLKHLYWLDLTENQLTGSIPVSKGTTPGLDMLTHAKHFHLGDNQLSGNIPPQLFNSNMSLIHLLFESNKFTGSIPSTLGLVTSLEVVRLDRNSLTGNVPANINNLTNVTEMFLSYNQLTGNVPNLTGMNLLNYLDLSNNKFSPSDIPSWFSTLQSLTTLKMKNTNLRGELPAALFELPQLQNVDLSDNQVDGTLNIGSNPSSQLQRVDLQMNNIVDFTQRLHYTIGLILVNNPICTESGVTDKFCSLLTNTTTSYSTLPNNCIPASCGAGLVSSPNCKCAFPYVGFFIFKAPSFSSLGNATIYNSLRDSLMTFFRKSQFPVDSVSLMNPYRNLDDYLVLNLEVFPSGELSFNRTGILWLGFVLSNQTFKPSKNFNTYVFIAQNYANFLAEVPVAKGKTNKSSNTAVIIGSIAIGGCMLVILLAIAGVYAFRQKGQAQRATQQSLPFALWDPTSGSGDVPQLKGARSFTFEELKKYTSNFSEINIIGAGGYGMVYRGSLPNGQLIAIKRAQQGSTQGGLEFKTEIELLSRVHHKNVVALIGFCFDHGEQMLVYEYIVNGTLKDSLSGRSGIRLDWLRRLKIALGAARGLQYLHDLADPPIIHRDVKTNNILLDERLVAKVSDFGLSKPLSDANRTHVTTQVKGTMGYMDPEYYMTQQLTEKSDVYSFGVVMLELITARNPIEKGKYIVREVKQAMNKSKPLYGLHEVLDPTIGLSNQLKGLERFVDVSLRCVEVTGNQRPPMSQVVKELEMIMELVGLNPGTESSSSTSASYEVMGVDYNDPYSNDSLLSYNGGFLPPELQPKENY</sequence>